<accession>A0ABR5CED4</accession>
<reference evidence="2 3" key="1">
    <citation type="journal article" date="2001" name="Int. J. Syst. Evol. Microbiol.">
        <title>Agreia bicolorata gen. nov., sp. nov., to accommodate actinobacteria isolated from narrow reed grass infected by the nematode Heteroanguina graminophila.</title>
        <authorList>
            <person name="Evtushenko L.I."/>
            <person name="Dorofeeva L.V."/>
            <person name="Dobrovolskaya T.G."/>
            <person name="Streshinskaya G.M."/>
            <person name="Subbotin S.A."/>
            <person name="Tiedje J.M."/>
        </authorList>
    </citation>
    <scope>NUCLEOTIDE SEQUENCE [LARGE SCALE GENOMIC DNA]</scope>
    <source>
        <strain evidence="2 3">VKM Ac-1804</strain>
    </source>
</reference>
<dbReference type="CDD" id="cd00085">
    <property type="entry name" value="HNHc"/>
    <property type="match status" value="1"/>
</dbReference>
<dbReference type="InterPro" id="IPR003615">
    <property type="entry name" value="HNH_nuc"/>
</dbReference>
<organism evidence="2 3">
    <name type="scientific">Agreia bicolorata</name>
    <dbReference type="NCBI Taxonomy" id="110935"/>
    <lineage>
        <taxon>Bacteria</taxon>
        <taxon>Bacillati</taxon>
        <taxon>Actinomycetota</taxon>
        <taxon>Actinomycetes</taxon>
        <taxon>Micrococcales</taxon>
        <taxon>Microbacteriaceae</taxon>
        <taxon>Agreia</taxon>
    </lineage>
</organism>
<gene>
    <name evidence="2" type="ORF">TZ00_10515</name>
</gene>
<dbReference type="Proteomes" id="UP000032503">
    <property type="component" value="Unassembled WGS sequence"/>
</dbReference>
<dbReference type="Pfam" id="PF02720">
    <property type="entry name" value="DUF222"/>
    <property type="match status" value="1"/>
</dbReference>
<sequence>MTSLDISLEQSPYVVALERIAARDRQIAELSALRATEVHDAWQLLLAEAPHDQSTAGPRWSPDRVAEVEFFTEIAMLTHRTEYRARTLADTAIALVSKLPASFAVLAAGDMSEEHAAVIATHSEGLEGEALEKYDARMARLAPGLTYKQLEYRARAQALTANPKTVVEQVEKAVKTRRVTVDPAKDGMAYLTLFAPAPEVYAIANRAVSLAKGLKVGGDVRSITQLRVDVLSDLLLNGETSIPGATRGIRGRVHVMVPAMTLLGVGEEPAILRGYGPIDPVTAARLTADATSWRRILTDPITGRILPLSPTDYRPTQEMRDHATLVHPYCVFGGCADDSVGADIDHTRDFGGGGLTEDDNLAPLAPTHHRVKHHTRWQIDQGENNTLIWTSPAGLVYEFEPQGMMRPAPKALVDAVTKGIRTEVRTEEPCPF</sequence>
<proteinExistence type="predicted"/>
<name>A0ABR5CED4_9MICO</name>
<keyword evidence="3" id="KW-1185">Reference proteome</keyword>
<comment type="caution">
    <text evidence="2">The sequence shown here is derived from an EMBL/GenBank/DDBJ whole genome shotgun (WGS) entry which is preliminary data.</text>
</comment>
<dbReference type="EMBL" id="JYFC01000004">
    <property type="protein sequence ID" value="KJC64006.1"/>
    <property type="molecule type" value="Genomic_DNA"/>
</dbReference>
<dbReference type="RefSeq" id="WP_044441598.1">
    <property type="nucleotide sequence ID" value="NZ_JYFC01000004.1"/>
</dbReference>
<dbReference type="InterPro" id="IPR003870">
    <property type="entry name" value="DUF222"/>
</dbReference>
<evidence type="ECO:0000259" key="1">
    <source>
        <dbReference type="Pfam" id="PF02720"/>
    </source>
</evidence>
<feature type="domain" description="DUF222" evidence="1">
    <location>
        <begin position="73"/>
        <end position="321"/>
    </location>
</feature>
<evidence type="ECO:0000313" key="2">
    <source>
        <dbReference type="EMBL" id="KJC64006.1"/>
    </source>
</evidence>
<evidence type="ECO:0000313" key="3">
    <source>
        <dbReference type="Proteomes" id="UP000032503"/>
    </source>
</evidence>
<protein>
    <recommendedName>
        <fullName evidence="1">DUF222 domain-containing protein</fullName>
    </recommendedName>
</protein>